<dbReference type="Proteomes" id="UP000265566">
    <property type="component" value="Chromosome 7"/>
</dbReference>
<name>A0A396GXF9_MEDTR</name>
<dbReference type="Gramene" id="rna38202">
    <property type="protein sequence ID" value="RHN44134.1"/>
    <property type="gene ID" value="gene38202"/>
</dbReference>
<protein>
    <submittedName>
        <fullName evidence="1">Uncharacterized protein</fullName>
    </submittedName>
</protein>
<dbReference type="EMBL" id="PSQE01000007">
    <property type="protein sequence ID" value="RHN44134.1"/>
    <property type="molecule type" value="Genomic_DNA"/>
</dbReference>
<reference evidence="1" key="1">
    <citation type="journal article" date="2018" name="Nat. Plants">
        <title>Whole-genome landscape of Medicago truncatula symbiotic genes.</title>
        <authorList>
            <person name="Pecrix Y."/>
            <person name="Gamas P."/>
            <person name="Carrere S."/>
        </authorList>
    </citation>
    <scope>NUCLEOTIDE SEQUENCE</scope>
    <source>
        <tissue evidence="1">Leaves</tissue>
    </source>
</reference>
<organism evidence="1">
    <name type="scientific">Medicago truncatula</name>
    <name type="common">Barrel medic</name>
    <name type="synonym">Medicago tribuloides</name>
    <dbReference type="NCBI Taxonomy" id="3880"/>
    <lineage>
        <taxon>Eukaryota</taxon>
        <taxon>Viridiplantae</taxon>
        <taxon>Streptophyta</taxon>
        <taxon>Embryophyta</taxon>
        <taxon>Tracheophyta</taxon>
        <taxon>Spermatophyta</taxon>
        <taxon>Magnoliopsida</taxon>
        <taxon>eudicotyledons</taxon>
        <taxon>Gunneridae</taxon>
        <taxon>Pentapetalae</taxon>
        <taxon>rosids</taxon>
        <taxon>fabids</taxon>
        <taxon>Fabales</taxon>
        <taxon>Fabaceae</taxon>
        <taxon>Papilionoideae</taxon>
        <taxon>50 kb inversion clade</taxon>
        <taxon>NPAAA clade</taxon>
        <taxon>Hologalegina</taxon>
        <taxon>IRL clade</taxon>
        <taxon>Trifolieae</taxon>
        <taxon>Medicago</taxon>
    </lineage>
</organism>
<evidence type="ECO:0000313" key="1">
    <source>
        <dbReference type="EMBL" id="RHN44134.1"/>
    </source>
</evidence>
<comment type="caution">
    <text evidence="1">The sequence shown here is derived from an EMBL/GenBank/DDBJ whole genome shotgun (WGS) entry which is preliminary data.</text>
</comment>
<sequence>MSSCSRKRIAISFMPEYLRSCHLVFVHAPNNCIVFQISWTLKL</sequence>
<accession>A0A396GXF9</accession>
<dbReference type="AlphaFoldDB" id="A0A396GXF9"/>
<gene>
    <name evidence="1" type="ORF">MtrunA17_Chr7g0216051</name>
</gene>
<proteinExistence type="predicted"/>